<evidence type="ECO:0000259" key="7">
    <source>
        <dbReference type="Pfam" id="PF01035"/>
    </source>
</evidence>
<comment type="catalytic activity">
    <reaction evidence="1">
        <text>a 4-O-methyl-thymidine in DNA + L-cysteinyl-[protein] = a thymidine in DNA + S-methyl-L-cysteinyl-[protein]</text>
        <dbReference type="Rhea" id="RHEA:53428"/>
        <dbReference type="Rhea" id="RHEA-COMP:10131"/>
        <dbReference type="Rhea" id="RHEA-COMP:10132"/>
        <dbReference type="Rhea" id="RHEA-COMP:13555"/>
        <dbReference type="Rhea" id="RHEA-COMP:13556"/>
        <dbReference type="ChEBI" id="CHEBI:29950"/>
        <dbReference type="ChEBI" id="CHEBI:82612"/>
        <dbReference type="ChEBI" id="CHEBI:137386"/>
        <dbReference type="ChEBI" id="CHEBI:137387"/>
        <dbReference type="EC" id="2.1.1.63"/>
    </reaction>
</comment>
<dbReference type="NCBIfam" id="TIGR00589">
    <property type="entry name" value="ogt"/>
    <property type="match status" value="1"/>
</dbReference>
<gene>
    <name evidence="8" type="ORF">GB927_001055</name>
</gene>
<dbReference type="PANTHER" id="PTHR10815:SF14">
    <property type="entry name" value="BIFUNCTIONAL TRANSCRIPTIONAL ACTIVATOR_DNA REPAIR ENZYME ADA"/>
    <property type="match status" value="1"/>
</dbReference>
<dbReference type="InterPro" id="IPR036631">
    <property type="entry name" value="MGMT_N_sf"/>
</dbReference>
<dbReference type="Pfam" id="PF01035">
    <property type="entry name" value="DNA_binding_1"/>
    <property type="match status" value="1"/>
</dbReference>
<evidence type="ECO:0000313" key="8">
    <source>
        <dbReference type="EMBL" id="MCQ4628600.1"/>
    </source>
</evidence>
<sequence length="178" mass="19381">MREIIRFAWGISSLGDFVVAMSDKGLVALEFSSQRAAMEDALRSRFPDAELEHDQTALAGVLDAAAGLIDDPAIGSDLPLDLRGTPYEVRVWQMLRDISAGETTNYGALAARLGTRDAREVTVAIASNPLAIVVPCHRVIKKDGSISGYRWGVQRKRVLLAREQRAHGLGAEPRSEAR</sequence>
<protein>
    <submittedName>
        <fullName evidence="8">Methylated-DNA--[protein]-cysteine S-methyltransferase</fullName>
    </submittedName>
</protein>
<evidence type="ECO:0000256" key="4">
    <source>
        <dbReference type="ARBA" id="ARBA00022763"/>
    </source>
</evidence>
<evidence type="ECO:0000256" key="5">
    <source>
        <dbReference type="ARBA" id="ARBA00023204"/>
    </source>
</evidence>
<comment type="catalytic activity">
    <reaction evidence="6">
        <text>a 6-O-methyl-2'-deoxyguanosine in DNA + L-cysteinyl-[protein] = S-methyl-L-cysteinyl-[protein] + a 2'-deoxyguanosine in DNA</text>
        <dbReference type="Rhea" id="RHEA:24000"/>
        <dbReference type="Rhea" id="RHEA-COMP:10131"/>
        <dbReference type="Rhea" id="RHEA-COMP:10132"/>
        <dbReference type="Rhea" id="RHEA-COMP:11367"/>
        <dbReference type="Rhea" id="RHEA-COMP:11368"/>
        <dbReference type="ChEBI" id="CHEBI:29950"/>
        <dbReference type="ChEBI" id="CHEBI:82612"/>
        <dbReference type="ChEBI" id="CHEBI:85445"/>
        <dbReference type="ChEBI" id="CHEBI:85448"/>
        <dbReference type="EC" id="2.1.1.63"/>
    </reaction>
</comment>
<dbReference type="InterPro" id="IPR036388">
    <property type="entry name" value="WH-like_DNA-bd_sf"/>
</dbReference>
<organism evidence="8 9">
    <name type="scientific">Shinella lacus</name>
    <dbReference type="NCBI Taxonomy" id="2654216"/>
    <lineage>
        <taxon>Bacteria</taxon>
        <taxon>Pseudomonadati</taxon>
        <taxon>Pseudomonadota</taxon>
        <taxon>Alphaproteobacteria</taxon>
        <taxon>Hyphomicrobiales</taxon>
        <taxon>Rhizobiaceae</taxon>
        <taxon>Shinella</taxon>
    </lineage>
</organism>
<evidence type="ECO:0000313" key="9">
    <source>
        <dbReference type="Proteomes" id="UP000996601"/>
    </source>
</evidence>
<evidence type="ECO:0000256" key="1">
    <source>
        <dbReference type="ARBA" id="ARBA00001286"/>
    </source>
</evidence>
<keyword evidence="2" id="KW-0489">Methyltransferase</keyword>
<keyword evidence="5" id="KW-0234">DNA repair</keyword>
<reference evidence="8" key="1">
    <citation type="submission" date="2021-07" db="EMBL/GenBank/DDBJ databases">
        <title>Shinella sp. nov., a novel member of the genus Shinella from water.</title>
        <authorList>
            <person name="Deng Y."/>
        </authorList>
    </citation>
    <scope>NUCLEOTIDE SEQUENCE</scope>
    <source>
        <strain evidence="8">CPCC 100929</strain>
    </source>
</reference>
<dbReference type="SUPFAM" id="SSF53155">
    <property type="entry name" value="Methylated DNA-protein cysteine methyltransferase domain"/>
    <property type="match status" value="1"/>
</dbReference>
<keyword evidence="9" id="KW-1185">Reference proteome</keyword>
<dbReference type="InterPro" id="IPR001497">
    <property type="entry name" value="MethylDNA_cys_MeTrfase_AS"/>
</dbReference>
<proteinExistence type="predicted"/>
<dbReference type="RefSeq" id="WP_256114645.1">
    <property type="nucleotide sequence ID" value="NZ_WHSB02000001.1"/>
</dbReference>
<dbReference type="CDD" id="cd06445">
    <property type="entry name" value="ATase"/>
    <property type="match status" value="1"/>
</dbReference>
<feature type="domain" description="Methylated-DNA-[protein]-cysteine S-methyltransferase DNA binding" evidence="7">
    <location>
        <begin position="87"/>
        <end position="164"/>
    </location>
</feature>
<dbReference type="EMBL" id="WHSB02000001">
    <property type="protein sequence ID" value="MCQ4628600.1"/>
    <property type="molecule type" value="Genomic_DNA"/>
</dbReference>
<dbReference type="PROSITE" id="PS00374">
    <property type="entry name" value="MGMT"/>
    <property type="match status" value="1"/>
</dbReference>
<dbReference type="Gene3D" id="1.10.10.10">
    <property type="entry name" value="Winged helix-like DNA-binding domain superfamily/Winged helix DNA-binding domain"/>
    <property type="match status" value="1"/>
</dbReference>
<dbReference type="InterPro" id="IPR014048">
    <property type="entry name" value="MethylDNA_cys_MeTrfase_DNA-bd"/>
</dbReference>
<dbReference type="Gene3D" id="3.30.160.70">
    <property type="entry name" value="Methylated DNA-protein cysteine methyltransferase domain"/>
    <property type="match status" value="1"/>
</dbReference>
<accession>A0ABT1R0A8</accession>
<evidence type="ECO:0000256" key="6">
    <source>
        <dbReference type="ARBA" id="ARBA00049348"/>
    </source>
</evidence>
<keyword evidence="4" id="KW-0227">DNA damage</keyword>
<comment type="caution">
    <text evidence="8">The sequence shown here is derived from an EMBL/GenBank/DDBJ whole genome shotgun (WGS) entry which is preliminary data.</text>
</comment>
<dbReference type="PANTHER" id="PTHR10815">
    <property type="entry name" value="METHYLATED-DNA--PROTEIN-CYSTEINE METHYLTRANSFERASE"/>
    <property type="match status" value="1"/>
</dbReference>
<keyword evidence="3" id="KW-0808">Transferase</keyword>
<dbReference type="InterPro" id="IPR036217">
    <property type="entry name" value="MethylDNA_cys_MeTrfase_DNAb"/>
</dbReference>
<evidence type="ECO:0000256" key="2">
    <source>
        <dbReference type="ARBA" id="ARBA00022603"/>
    </source>
</evidence>
<name>A0ABT1R0A8_9HYPH</name>
<evidence type="ECO:0000256" key="3">
    <source>
        <dbReference type="ARBA" id="ARBA00022679"/>
    </source>
</evidence>
<dbReference type="SUPFAM" id="SSF46767">
    <property type="entry name" value="Methylated DNA-protein cysteine methyltransferase, C-terminal domain"/>
    <property type="match status" value="1"/>
</dbReference>
<dbReference type="Proteomes" id="UP000996601">
    <property type="component" value="Unassembled WGS sequence"/>
</dbReference>